<evidence type="ECO:0000259" key="4">
    <source>
        <dbReference type="Pfam" id="PF05368"/>
    </source>
</evidence>
<keyword evidence="2" id="KW-0560">Oxidoreductase</keyword>
<keyword evidence="3" id="KW-1133">Transmembrane helix</keyword>
<reference evidence="5" key="1">
    <citation type="submission" date="2017-09" db="EMBL/GenBank/DDBJ databases">
        <title>Polyketide synthases of a Diaporthe helianthi virulent isolate.</title>
        <authorList>
            <person name="Baroncelli R."/>
        </authorList>
    </citation>
    <scope>NUCLEOTIDE SEQUENCE [LARGE SCALE GENOMIC DNA]</scope>
    <source>
        <strain evidence="5">7/96</strain>
    </source>
</reference>
<feature type="transmembrane region" description="Helical" evidence="3">
    <location>
        <begin position="154"/>
        <end position="175"/>
    </location>
</feature>
<keyword evidence="1" id="KW-0521">NADP</keyword>
<dbReference type="PANTHER" id="PTHR47706:SF6">
    <property type="entry name" value="NMRA-LIKE FAMILY PROTEIN (AFU_ORTHOLOGUE AFUA_6G00280)"/>
    <property type="match status" value="1"/>
</dbReference>
<dbReference type="InParanoid" id="A0A2P5I9T7"/>
<evidence type="ECO:0000256" key="2">
    <source>
        <dbReference type="ARBA" id="ARBA00023002"/>
    </source>
</evidence>
<dbReference type="SUPFAM" id="SSF51735">
    <property type="entry name" value="NAD(P)-binding Rossmann-fold domains"/>
    <property type="match status" value="1"/>
</dbReference>
<dbReference type="EMBL" id="MAVT02000127">
    <property type="protein sequence ID" value="POS79259.1"/>
    <property type="molecule type" value="Genomic_DNA"/>
</dbReference>
<dbReference type="InterPro" id="IPR036291">
    <property type="entry name" value="NAD(P)-bd_dom_sf"/>
</dbReference>
<dbReference type="InterPro" id="IPR045312">
    <property type="entry name" value="PCBER-like"/>
</dbReference>
<comment type="caution">
    <text evidence="5">The sequence shown here is derived from an EMBL/GenBank/DDBJ whole genome shotgun (WGS) entry which is preliminary data.</text>
</comment>
<sequence length="309" mass="33803">MAAKNSILIVGAGELGTAILSALARHPSKPPHASFSVLLRPGSITSASPEKQRSNAELQALGATLVPGNFVDDDVADLARVFKDYDVVIQAGGYGLPKGTQLKSANAALQAGVPRYFPWQFGVDYEEIGEGSAQDLFDEMLQVRRLLRSQTSTTWTIISTGIFMSYLFIAEFGVVDLQNKTARALGSWDNEVTVSTPEDIGRLAAEMVFVPEGTINKVVYIGGDTVSYGRLADILDEAFGHSFKREEWTLRFLKDRLAENSSNLWYKYQCIFGDGKGISWDMANTLNGQRDIRMTTVADYVKRNIATGG</sequence>
<feature type="domain" description="NmrA-like" evidence="4">
    <location>
        <begin position="4"/>
        <end position="284"/>
    </location>
</feature>
<dbReference type="OrthoDB" id="5283654at2759"/>
<evidence type="ECO:0000256" key="3">
    <source>
        <dbReference type="SAM" id="Phobius"/>
    </source>
</evidence>
<evidence type="ECO:0000313" key="6">
    <source>
        <dbReference type="Proteomes" id="UP000094444"/>
    </source>
</evidence>
<dbReference type="PANTHER" id="PTHR47706">
    <property type="entry name" value="NMRA-LIKE FAMILY PROTEIN"/>
    <property type="match status" value="1"/>
</dbReference>
<dbReference type="Pfam" id="PF05368">
    <property type="entry name" value="NmrA"/>
    <property type="match status" value="1"/>
</dbReference>
<evidence type="ECO:0000313" key="5">
    <source>
        <dbReference type="EMBL" id="POS79259.1"/>
    </source>
</evidence>
<gene>
    <name evidence="5" type="ORF">DHEL01_v202349</name>
</gene>
<dbReference type="STRING" id="158607.A0A2P5I9T7"/>
<accession>A0A2P5I9T7</accession>
<keyword evidence="3" id="KW-0472">Membrane</keyword>
<proteinExistence type="predicted"/>
<dbReference type="InterPro" id="IPR008030">
    <property type="entry name" value="NmrA-like"/>
</dbReference>
<keyword evidence="6" id="KW-1185">Reference proteome</keyword>
<protein>
    <recommendedName>
        <fullName evidence="4">NmrA-like domain-containing protein</fullName>
    </recommendedName>
</protein>
<name>A0A2P5I9T7_DIAHE</name>
<keyword evidence="3" id="KW-0812">Transmembrane</keyword>
<dbReference type="Gene3D" id="3.90.25.10">
    <property type="entry name" value="UDP-galactose 4-epimerase, domain 1"/>
    <property type="match status" value="1"/>
</dbReference>
<dbReference type="Proteomes" id="UP000094444">
    <property type="component" value="Unassembled WGS sequence"/>
</dbReference>
<organism evidence="5 6">
    <name type="scientific">Diaporthe helianthi</name>
    <dbReference type="NCBI Taxonomy" id="158607"/>
    <lineage>
        <taxon>Eukaryota</taxon>
        <taxon>Fungi</taxon>
        <taxon>Dikarya</taxon>
        <taxon>Ascomycota</taxon>
        <taxon>Pezizomycotina</taxon>
        <taxon>Sordariomycetes</taxon>
        <taxon>Sordariomycetidae</taxon>
        <taxon>Diaporthales</taxon>
        <taxon>Diaporthaceae</taxon>
        <taxon>Diaporthe</taxon>
    </lineage>
</organism>
<dbReference type="Gene3D" id="3.40.50.720">
    <property type="entry name" value="NAD(P)-binding Rossmann-like Domain"/>
    <property type="match status" value="1"/>
</dbReference>
<dbReference type="AlphaFoldDB" id="A0A2P5I9T7"/>
<dbReference type="GO" id="GO:0016491">
    <property type="term" value="F:oxidoreductase activity"/>
    <property type="evidence" value="ECO:0007669"/>
    <property type="project" value="UniProtKB-KW"/>
</dbReference>
<dbReference type="CDD" id="cd05259">
    <property type="entry name" value="PCBER_SDR_a"/>
    <property type="match status" value="1"/>
</dbReference>
<dbReference type="InterPro" id="IPR051609">
    <property type="entry name" value="NmrA/Isoflavone_reductase-like"/>
</dbReference>
<evidence type="ECO:0000256" key="1">
    <source>
        <dbReference type="ARBA" id="ARBA00022857"/>
    </source>
</evidence>